<gene>
    <name evidence="1" type="ORF">SAMN05421768_103685</name>
</gene>
<sequence>MRAKSLKAINKALEGKNIDPVLKADLEKKREILSKNKVVKK</sequence>
<proteinExistence type="predicted"/>
<dbReference type="Proteomes" id="UP000186106">
    <property type="component" value="Unassembled WGS sequence"/>
</dbReference>
<accession>A0A1N7IB56</accession>
<name>A0A1N7IB56_9FLAO</name>
<evidence type="ECO:0000313" key="1">
    <source>
        <dbReference type="EMBL" id="SIS34287.1"/>
    </source>
</evidence>
<reference evidence="1 2" key="1">
    <citation type="submission" date="2017-01" db="EMBL/GenBank/DDBJ databases">
        <authorList>
            <person name="Mah S.A."/>
            <person name="Swanson W.J."/>
            <person name="Moy G.W."/>
            <person name="Vacquier V.D."/>
        </authorList>
    </citation>
    <scope>NUCLEOTIDE SEQUENCE [LARGE SCALE GENOMIC DNA]</scope>
    <source>
        <strain evidence="1 2">DSM 16927</strain>
    </source>
</reference>
<dbReference type="RefSeq" id="WP_262488032.1">
    <property type="nucleotide sequence ID" value="NZ_CP033926.1"/>
</dbReference>
<protein>
    <submittedName>
        <fullName evidence="1">Uncharacterized protein</fullName>
    </submittedName>
</protein>
<organism evidence="1 2">
    <name type="scientific">Chryseobacterium joostei</name>
    <dbReference type="NCBI Taxonomy" id="112234"/>
    <lineage>
        <taxon>Bacteria</taxon>
        <taxon>Pseudomonadati</taxon>
        <taxon>Bacteroidota</taxon>
        <taxon>Flavobacteriia</taxon>
        <taxon>Flavobacteriales</taxon>
        <taxon>Weeksellaceae</taxon>
        <taxon>Chryseobacterium group</taxon>
        <taxon>Chryseobacterium</taxon>
    </lineage>
</organism>
<dbReference type="AlphaFoldDB" id="A0A1N7IB56"/>
<dbReference type="EMBL" id="FTNZ01000003">
    <property type="protein sequence ID" value="SIS34287.1"/>
    <property type="molecule type" value="Genomic_DNA"/>
</dbReference>
<evidence type="ECO:0000313" key="2">
    <source>
        <dbReference type="Proteomes" id="UP000186106"/>
    </source>
</evidence>